<dbReference type="InterPro" id="IPR013783">
    <property type="entry name" value="Ig-like_fold"/>
</dbReference>
<dbReference type="InterPro" id="IPR045474">
    <property type="entry name" value="GEVED"/>
</dbReference>
<dbReference type="Pfam" id="PF00082">
    <property type="entry name" value="Peptidase_S8"/>
    <property type="match status" value="1"/>
</dbReference>
<evidence type="ECO:0000256" key="1">
    <source>
        <dbReference type="ARBA" id="ARBA00005325"/>
    </source>
</evidence>
<dbReference type="InterPro" id="IPR034182">
    <property type="entry name" value="Kexin/furin"/>
</dbReference>
<dbReference type="PANTHER" id="PTHR42884:SF14">
    <property type="entry name" value="NEUROENDOCRINE CONVERTASE 1"/>
    <property type="match status" value="1"/>
</dbReference>
<dbReference type="InterPro" id="IPR015500">
    <property type="entry name" value="Peptidase_S8_subtilisin-rel"/>
</dbReference>
<dbReference type="InterPro" id="IPR008979">
    <property type="entry name" value="Galactose-bd-like_sf"/>
</dbReference>
<dbReference type="GO" id="GO:0004252">
    <property type="term" value="F:serine-type endopeptidase activity"/>
    <property type="evidence" value="ECO:0007669"/>
    <property type="project" value="UniProtKB-UniRule"/>
</dbReference>
<sequence length="2039" mass="216690">MTINRRTGIQSSSKLISGPSKQRKKNWNFEQLEARHLMTGNPVADPYDALSQDDMDGLVASAVSATSASGVLPNDPYIGFQWHLINTGQIVGDPIEQDIHGVPGEDINVAGAWGLGYTGAGVVVAVVDSGVQLDHPDLAANISTTLGYDAINDYEIGDVPPFGLGLDPGEADQRIPDNAHGTAVAGLIAAVGNNGIGGAGVAYNATIVPVRLIDTGLTDAAVVRALGFHNDEIDIYNHSWGPSDFDRTPSGPNGPLDQILATLRISATEGRNGLGNIHVWAAGNGAGQTYASPLFLTVGSWDYAGYDGYVNSRHTIGVTGVDHDGQYNNVDGTYTNYPEVSASVLVAAPTGSNVAEIGNSAIAGSGLWTTDFYNPLLDPTLPVTNPSSPLYNPLLVQEGYNGPTVDLTEPYDGIFDRFEDSSYTSRFNGTSASAPIASGVIALMLEANPNLSYRDIQNILIRSARQNAQFEDLGDGLSQGTYGNTINNTWITNRNEFFHNPDSTTGLLYSPGNAVDLMELFDDNGTDTGRDFIDSAVGSADTMTLYPNLTPQSFNLGSPTDPFPENDNVIMTSMIDPNMFTTGAGFTVSMGRGEFGTGVGYAHGVIDAELAVKLAAQYTEYLPDELTWTTAKQQPAAFPVGGEEIAGGANNLVVPGRLESFNQASAIDPIYSEAPAFPEPETLSFGQDFFPIVVPETLTTNPAEGFNSNMVVEWVEVRLSLAAGNYDDGRITLVSPDGTHSELTNYYDLDEGNRLYQTTWAADLVGVPTGGGAAVNPEWTFSTNRHWGERSDNTIAIDPSTGEPYPFTLSGIDPVTGEVSYSAPERSWQIHFESFGGTDNIIDYEVIFHGSPLNPETQRIQGFVGVDEYRADQYDIDGDGDFDEVLQDGVFNFDRWIQYQQDIYNSTTIEPTDGDMLDFATFSRLNMFGINANNSTTAVQWVEDDLLPEGGYFETTVIASESLANGEIEFNRLGEVERLLDTTQEQFAENVTVQLFRELADGLGGSSVEATPYKSFITGDDGNYYFDVVPPVDEADAIVGDVIAYMVRVVDGEGREVVATDANAPVADPDDPDAMNFLPKYQGEWRVTDDYFFAWDHYGRRPEFVTQENIDTGELEYVVPIVDFSGQPGAFDADGLAVTAMVTNLGSGQGPVGEGHNFRPSQSVRFVNEMGDEVEPYDENGAPLFTDASGAPVVILDWDPTPTGFNAQQYLALAVDPTDPNGGLTVTDPDDTFEYTLDGETGLIMGMPTDPDADPVEIVINGNWSHVVTTLPADGDPEVEEVDALLEIYDQAGQLVTVEQDLAGNYYFVSVSNIRTDLLFTPLVDTYGLEGDTSLSIYNPATVYDVLADENGAPIPFMDAGTGFTTRDDVRGINFLLSSGAAPEFQGRIYTDANGDRAYNPTSGDVAKSGVLVYADLNEDGAFQLSTEPFAVSDTNGLYSIDMSGLDRPRFVEFRVEDLSGFTLVSPSSGSYLEYVSPTNLAGESFDFVYEIGGNGGGSGGGAASVTGQVFHDTNLDGVKNFNEFGVSGVTVFADSNGNGLLDEGERRTTTNDGGVYELSLLTTGSIDIAVSVESPLVQTTPFNDQNGNGILDPGEGSRTINAQSGVVSSGVSFGVVSLAGRDWGDLADFPTLASEGGAWHQIIAGVRLGAAIDGEVDGQPSSAADGDDLDGDIDDEDGVVPRFGADGVISDGEEFGFTVTTAGTGYFLNAWIDFNGDGDWDDAGEHVYNDIDLNPGTWVAGVTTGSDGKIALPTITAPDVSEGAALAARFRWGVGGLGYSGGATIGEVEDYVYQASLNAVFLPAGDYDGNSVVDDDDYLIWRSSYGQTGPDLAADGNGDGRVDAADYSVWRDNLGAGEAVAEAASSTSLIAAPYHQVPYTPEQLAAMGVEVLVQKVGHGENARYVPVYRLINTGNAVEESVAAAPVDGDQSLSDAVAKSGEQAEADPFAVGASDQATATWVVDTSARPTRSLPSVSLDSGEAELVAAAGRASDLDLYFAEIDIADEEDSLEFVSFAPDEEVEEVEALALALADDDLNA</sequence>
<evidence type="ECO:0000256" key="5">
    <source>
        <dbReference type="ARBA" id="ARBA00022825"/>
    </source>
</evidence>
<evidence type="ECO:0000256" key="8">
    <source>
        <dbReference type="PROSITE-ProRule" id="PRU01240"/>
    </source>
</evidence>
<accession>A0A5C5VG51</accession>
<dbReference type="OrthoDB" id="227529at2"/>
<dbReference type="EMBL" id="SIHJ01000001">
    <property type="protein sequence ID" value="TWT37546.1"/>
    <property type="molecule type" value="Genomic_DNA"/>
</dbReference>
<comment type="caution">
    <text evidence="11">The sequence shown here is derived from an EMBL/GenBank/DDBJ whole genome shotgun (WGS) entry which is preliminary data.</text>
</comment>
<evidence type="ECO:0000256" key="6">
    <source>
        <dbReference type="ARBA" id="ARBA00022837"/>
    </source>
</evidence>
<keyword evidence="2 8" id="KW-0645">Protease</keyword>
<evidence type="ECO:0000256" key="9">
    <source>
        <dbReference type="SAM" id="MobiDB-lite"/>
    </source>
</evidence>
<feature type="active site" description="Charge relay system" evidence="7 8">
    <location>
        <position position="180"/>
    </location>
</feature>
<evidence type="ECO:0000256" key="7">
    <source>
        <dbReference type="PIRSR" id="PIRSR615500-1"/>
    </source>
</evidence>
<dbReference type="Gene3D" id="3.40.50.200">
    <property type="entry name" value="Peptidase S8/S53 domain"/>
    <property type="match status" value="1"/>
</dbReference>
<dbReference type="SUPFAM" id="SSF49785">
    <property type="entry name" value="Galactose-binding domain-like"/>
    <property type="match status" value="1"/>
</dbReference>
<keyword evidence="3" id="KW-0732">Signal</keyword>
<dbReference type="InterPro" id="IPR002884">
    <property type="entry name" value="P_dom"/>
</dbReference>
<keyword evidence="12" id="KW-1185">Reference proteome</keyword>
<dbReference type="PROSITE" id="PS00136">
    <property type="entry name" value="SUBTILASE_ASP"/>
    <property type="match status" value="1"/>
</dbReference>
<dbReference type="PRINTS" id="PR00723">
    <property type="entry name" value="SUBTILISIN"/>
</dbReference>
<feature type="active site" description="Charge relay system" evidence="7 8">
    <location>
        <position position="431"/>
    </location>
</feature>
<dbReference type="SUPFAM" id="SSF52743">
    <property type="entry name" value="Subtilisin-like"/>
    <property type="match status" value="1"/>
</dbReference>
<dbReference type="EC" id="3.4.21.-" evidence="11"/>
<evidence type="ECO:0000256" key="3">
    <source>
        <dbReference type="ARBA" id="ARBA00022729"/>
    </source>
</evidence>
<dbReference type="PROSITE" id="PS00018">
    <property type="entry name" value="EF_HAND_1"/>
    <property type="match status" value="1"/>
</dbReference>
<feature type="region of interest" description="Disordered" evidence="9">
    <location>
        <begin position="1655"/>
        <end position="1674"/>
    </location>
</feature>
<dbReference type="InterPro" id="IPR036852">
    <property type="entry name" value="Peptidase_S8/S53_dom_sf"/>
</dbReference>
<dbReference type="PROSITE" id="PS51829">
    <property type="entry name" value="P_HOMO_B"/>
    <property type="match status" value="1"/>
</dbReference>
<dbReference type="Proteomes" id="UP000316714">
    <property type="component" value="Unassembled WGS sequence"/>
</dbReference>
<dbReference type="Pfam" id="PF20009">
    <property type="entry name" value="GEVED"/>
    <property type="match status" value="1"/>
</dbReference>
<evidence type="ECO:0000313" key="12">
    <source>
        <dbReference type="Proteomes" id="UP000316714"/>
    </source>
</evidence>
<feature type="compositionally biased region" description="Polar residues" evidence="9">
    <location>
        <begin position="1"/>
        <end position="15"/>
    </location>
</feature>
<evidence type="ECO:0000256" key="4">
    <source>
        <dbReference type="ARBA" id="ARBA00022801"/>
    </source>
</evidence>
<evidence type="ECO:0000313" key="11">
    <source>
        <dbReference type="EMBL" id="TWT37546.1"/>
    </source>
</evidence>
<dbReference type="RefSeq" id="WP_146564878.1">
    <property type="nucleotide sequence ID" value="NZ_SIHJ01000001.1"/>
</dbReference>
<dbReference type="InterPro" id="IPR000209">
    <property type="entry name" value="Peptidase_S8/S53_dom"/>
</dbReference>
<dbReference type="InterPro" id="IPR023828">
    <property type="entry name" value="Peptidase_S8_Ser-AS"/>
</dbReference>
<keyword evidence="4 8" id="KW-0378">Hydrolase</keyword>
<protein>
    <submittedName>
        <fullName evidence="11">Calcium-dependent protease</fullName>
        <ecNumber evidence="11">3.4.21.-</ecNumber>
    </submittedName>
</protein>
<dbReference type="InterPro" id="IPR022398">
    <property type="entry name" value="Peptidase_S8_His-AS"/>
</dbReference>
<dbReference type="GO" id="GO:0016020">
    <property type="term" value="C:membrane"/>
    <property type="evidence" value="ECO:0007669"/>
    <property type="project" value="TreeGrafter"/>
</dbReference>
<dbReference type="GO" id="GO:0005737">
    <property type="term" value="C:cytoplasm"/>
    <property type="evidence" value="ECO:0007669"/>
    <property type="project" value="UniProtKB-ARBA"/>
</dbReference>
<dbReference type="CDD" id="cd04059">
    <property type="entry name" value="Peptidases_S8_Protein_convertases_Kexins_Furin-like"/>
    <property type="match status" value="1"/>
</dbReference>
<keyword evidence="5 8" id="KW-0720">Serine protease</keyword>
<dbReference type="SUPFAM" id="SSF117074">
    <property type="entry name" value="Hypothetical protein PA1324"/>
    <property type="match status" value="1"/>
</dbReference>
<proteinExistence type="inferred from homology"/>
<dbReference type="PROSITE" id="PS00138">
    <property type="entry name" value="SUBTILASE_SER"/>
    <property type="match status" value="1"/>
</dbReference>
<comment type="similarity">
    <text evidence="1">Belongs to the peptidase S8 family. Furin subfamily.</text>
</comment>
<dbReference type="PROSITE" id="PS51892">
    <property type="entry name" value="SUBTILASE"/>
    <property type="match status" value="1"/>
</dbReference>
<feature type="domain" description="P/Homo B" evidence="10">
    <location>
        <begin position="653"/>
        <end position="840"/>
    </location>
</feature>
<dbReference type="GO" id="GO:0012505">
    <property type="term" value="C:endomembrane system"/>
    <property type="evidence" value="ECO:0007669"/>
    <property type="project" value="UniProtKB-ARBA"/>
</dbReference>
<evidence type="ECO:0000256" key="2">
    <source>
        <dbReference type="ARBA" id="ARBA00022670"/>
    </source>
</evidence>
<keyword evidence="6" id="KW-0106">Calcium</keyword>
<dbReference type="InterPro" id="IPR023827">
    <property type="entry name" value="Peptidase_S8_Asp-AS"/>
</dbReference>
<name>A0A5C5VG51_9BACT</name>
<dbReference type="Gene3D" id="2.60.40.10">
    <property type="entry name" value="Immunoglobulins"/>
    <property type="match status" value="1"/>
</dbReference>
<evidence type="ECO:0000259" key="10">
    <source>
        <dbReference type="PROSITE" id="PS51829"/>
    </source>
</evidence>
<dbReference type="PANTHER" id="PTHR42884">
    <property type="entry name" value="PROPROTEIN CONVERTASE SUBTILISIN/KEXIN-RELATED"/>
    <property type="match status" value="1"/>
</dbReference>
<dbReference type="Gene3D" id="2.60.120.260">
    <property type="entry name" value="Galactose-binding domain-like"/>
    <property type="match status" value="1"/>
</dbReference>
<gene>
    <name evidence="11" type="primary">prcA</name>
    <name evidence="11" type="ORF">KOR34_24990</name>
</gene>
<organism evidence="11 12">
    <name type="scientific">Posidoniimonas corsicana</name>
    <dbReference type="NCBI Taxonomy" id="1938618"/>
    <lineage>
        <taxon>Bacteria</taxon>
        <taxon>Pseudomonadati</taxon>
        <taxon>Planctomycetota</taxon>
        <taxon>Planctomycetia</taxon>
        <taxon>Pirellulales</taxon>
        <taxon>Lacipirellulaceae</taxon>
        <taxon>Posidoniimonas</taxon>
    </lineage>
</organism>
<dbReference type="PROSITE" id="PS00137">
    <property type="entry name" value="SUBTILASE_HIS"/>
    <property type="match status" value="1"/>
</dbReference>
<feature type="region of interest" description="Disordered" evidence="9">
    <location>
        <begin position="1"/>
        <end position="22"/>
    </location>
</feature>
<reference evidence="11 12" key="1">
    <citation type="submission" date="2019-02" db="EMBL/GenBank/DDBJ databases">
        <title>Deep-cultivation of Planctomycetes and their phenomic and genomic characterization uncovers novel biology.</title>
        <authorList>
            <person name="Wiegand S."/>
            <person name="Jogler M."/>
            <person name="Boedeker C."/>
            <person name="Pinto D."/>
            <person name="Vollmers J."/>
            <person name="Rivas-Marin E."/>
            <person name="Kohn T."/>
            <person name="Peeters S.H."/>
            <person name="Heuer A."/>
            <person name="Rast P."/>
            <person name="Oberbeckmann S."/>
            <person name="Bunk B."/>
            <person name="Jeske O."/>
            <person name="Meyerdierks A."/>
            <person name="Storesund J.E."/>
            <person name="Kallscheuer N."/>
            <person name="Luecker S."/>
            <person name="Lage O.M."/>
            <person name="Pohl T."/>
            <person name="Merkel B.J."/>
            <person name="Hornburger P."/>
            <person name="Mueller R.-W."/>
            <person name="Bruemmer F."/>
            <person name="Labrenz M."/>
            <person name="Spormann A.M."/>
            <person name="Op Den Camp H."/>
            <person name="Overmann J."/>
            <person name="Amann R."/>
            <person name="Jetten M.S.M."/>
            <person name="Mascher T."/>
            <person name="Medema M.H."/>
            <person name="Devos D.P."/>
            <person name="Kaster A.-K."/>
            <person name="Ovreas L."/>
            <person name="Rohde M."/>
            <person name="Galperin M.Y."/>
            <person name="Jogler C."/>
        </authorList>
    </citation>
    <scope>NUCLEOTIDE SEQUENCE [LARGE SCALE GENOMIC DNA]</scope>
    <source>
        <strain evidence="11 12">KOR34</strain>
    </source>
</reference>
<feature type="active site" description="Charge relay system" evidence="7 8">
    <location>
        <position position="128"/>
    </location>
</feature>
<dbReference type="InterPro" id="IPR018247">
    <property type="entry name" value="EF_Hand_1_Ca_BS"/>
</dbReference>
<dbReference type="GO" id="GO:0016485">
    <property type="term" value="P:protein processing"/>
    <property type="evidence" value="ECO:0007669"/>
    <property type="project" value="TreeGrafter"/>
</dbReference>
<dbReference type="Pfam" id="PF01483">
    <property type="entry name" value="P_proprotein"/>
    <property type="match status" value="1"/>
</dbReference>